<dbReference type="InterPro" id="IPR001466">
    <property type="entry name" value="Beta-lactam-related"/>
</dbReference>
<keyword evidence="2" id="KW-0378">Hydrolase</keyword>
<evidence type="ECO:0000313" key="2">
    <source>
        <dbReference type="EMBL" id="RFM25019.1"/>
    </source>
</evidence>
<feature type="domain" description="Beta-lactamase-related" evidence="1">
    <location>
        <begin position="38"/>
        <end position="378"/>
    </location>
</feature>
<sequence length="412" mass="45863">MRKLCMNAVLLAMVAIADWQSNGMPTEQGSRTLSHALDSIAEAHSIVGLSVAIVCPDSLLFSYSRGQAQLGRAIAMTETTYVRIASVSKVLTAVALLQLHEKGKFKLDDDVSKALGFTFRNPYFPDVPITYRQLLQHTSSLLSDEQQPVPYYVLWRDPTLALQDVLSKNGKRYQDSIYYSLWAKEAPGKKFAYSNLGYALLGTLVEIHSGERFDQYCNTHIFKPLGFACSFNLQDIPPEKVAYPYRLIDGKWTAQVDSVRTLFPLDNYAVGSNALLFSPQGGLRISARELATLAQVFLNGGKLRETRILSESQLLQMEKDSLKTGNPFIAKYAMGLHHTSNVLTGIEMTGHLGQAYGLLSGWYYTRQHGIGIAVIITGGLYKETGEEFYDVERKIYAAIQAYLQATQQLSSR</sequence>
<dbReference type="Gene3D" id="3.40.710.10">
    <property type="entry name" value="DD-peptidase/beta-lactamase superfamily"/>
    <property type="match status" value="1"/>
</dbReference>
<dbReference type="SUPFAM" id="SSF56601">
    <property type="entry name" value="beta-lactamase/transpeptidase-like"/>
    <property type="match status" value="1"/>
</dbReference>
<comment type="caution">
    <text evidence="2">The sequence shown here is derived from an EMBL/GenBank/DDBJ whole genome shotgun (WGS) entry which is preliminary data.</text>
</comment>
<dbReference type="EMBL" id="PHFL01000010">
    <property type="protein sequence ID" value="RFM25019.1"/>
    <property type="molecule type" value="Genomic_DNA"/>
</dbReference>
<organism evidence="2 3">
    <name type="scientific">Candidatus Thermochlorobacter aerophilus</name>
    <dbReference type="NCBI Taxonomy" id="1868324"/>
    <lineage>
        <taxon>Bacteria</taxon>
        <taxon>Pseudomonadati</taxon>
        <taxon>Chlorobiota</taxon>
        <taxon>Chlorobiia</taxon>
        <taxon>Chlorobiales</taxon>
        <taxon>Candidatus Thermochlorobacteriaceae</taxon>
        <taxon>Candidatus Thermochlorobacter</taxon>
    </lineage>
</organism>
<dbReference type="PANTHER" id="PTHR43283:SF3">
    <property type="entry name" value="BETA-LACTAMASE FAMILY PROTEIN (AFU_ORTHOLOGUE AFUA_5G07500)"/>
    <property type="match status" value="1"/>
</dbReference>
<dbReference type="Pfam" id="PF00144">
    <property type="entry name" value="Beta-lactamase"/>
    <property type="match status" value="1"/>
</dbReference>
<evidence type="ECO:0000259" key="1">
    <source>
        <dbReference type="Pfam" id="PF00144"/>
    </source>
</evidence>
<name>A0A395M2H9_9BACT</name>
<gene>
    <name evidence="2" type="ORF">D0433_02220</name>
</gene>
<proteinExistence type="predicted"/>
<accession>A0A395M2H9</accession>
<dbReference type="InterPro" id="IPR050789">
    <property type="entry name" value="Diverse_Enzym_Activities"/>
</dbReference>
<dbReference type="Proteomes" id="UP000266389">
    <property type="component" value="Unassembled WGS sequence"/>
</dbReference>
<reference evidence="2 3" key="1">
    <citation type="journal article" date="2011" name="ISME J.">
        <title>Community ecology of hot spring cyanobacterial mats: predominant populations and their functional potential.</title>
        <authorList>
            <person name="Klatt C.G."/>
            <person name="Wood J.M."/>
            <person name="Rusch D.B."/>
            <person name="Bateson M.M."/>
            <person name="Hamamura N."/>
            <person name="Heidelberg J.F."/>
            <person name="Grossman A.R."/>
            <person name="Bhaya D."/>
            <person name="Cohan F.M."/>
            <person name="Kuhl M."/>
            <person name="Bryant D.A."/>
            <person name="Ward D.M."/>
        </authorList>
    </citation>
    <scope>NUCLEOTIDE SEQUENCE [LARGE SCALE GENOMIC DNA]</scope>
    <source>
        <strain evidence="2">OS</strain>
    </source>
</reference>
<dbReference type="GO" id="GO:0016787">
    <property type="term" value="F:hydrolase activity"/>
    <property type="evidence" value="ECO:0007669"/>
    <property type="project" value="UniProtKB-KW"/>
</dbReference>
<dbReference type="PANTHER" id="PTHR43283">
    <property type="entry name" value="BETA-LACTAMASE-RELATED"/>
    <property type="match status" value="1"/>
</dbReference>
<protein>
    <submittedName>
        <fullName evidence="2">Class A beta-lactamase-related serine hydrolase</fullName>
    </submittedName>
</protein>
<dbReference type="InterPro" id="IPR012338">
    <property type="entry name" value="Beta-lactam/transpept-like"/>
</dbReference>
<evidence type="ECO:0000313" key="3">
    <source>
        <dbReference type="Proteomes" id="UP000266389"/>
    </source>
</evidence>
<dbReference type="AlphaFoldDB" id="A0A395M2H9"/>